<proteinExistence type="inferred from homology"/>
<dbReference type="Proteomes" id="UP001193501">
    <property type="component" value="Unassembled WGS sequence"/>
</dbReference>
<dbReference type="PANTHER" id="PTHR43630">
    <property type="entry name" value="POLY-BETA-1,6-N-ACETYL-D-GLUCOSAMINE SYNTHASE"/>
    <property type="match status" value="1"/>
</dbReference>
<evidence type="ECO:0000259" key="2">
    <source>
        <dbReference type="Pfam" id="PF00535"/>
    </source>
</evidence>
<dbReference type="CDD" id="cd02511">
    <property type="entry name" value="Beta4Glucosyltransferase"/>
    <property type="match status" value="1"/>
</dbReference>
<dbReference type="EMBL" id="JAABNR010000025">
    <property type="protein sequence ID" value="NBZ89564.1"/>
    <property type="molecule type" value="Genomic_DNA"/>
</dbReference>
<keyword evidence="4" id="KW-1185">Reference proteome</keyword>
<dbReference type="Gene3D" id="3.90.550.10">
    <property type="entry name" value="Spore Coat Polysaccharide Biosynthesis Protein SpsA, Chain A"/>
    <property type="match status" value="1"/>
</dbReference>
<dbReference type="Pfam" id="PF00535">
    <property type="entry name" value="Glycos_transf_2"/>
    <property type="match status" value="1"/>
</dbReference>
<sequence length="270" mass="31113">MTLPISAFIICQDEERFIEPCIRSLHMCAEIVVVDSGSTDETFDILDRLTAEGFPIKLFREAWRGYGGQKQFALEQCTQPWCLSIDSDERLSPLIAQDLPGLITQDVAGWRITRYPYLDGFGYAPPQAKERMNLRIIRNGAGHFDPKDKVHEGLYVTGEVKNAPRGGLLHFRPIHLHEQFLKENKYSSLKAQMKVTQGKRAQPWKMAVSPWIYFLRLYFHNGLWRCGWAGFIRAMLGATYAFMTEAKRWEHEAIQAVPPVEPDFSKLDRY</sequence>
<dbReference type="PANTHER" id="PTHR43630:SF2">
    <property type="entry name" value="GLYCOSYLTRANSFERASE"/>
    <property type="match status" value="1"/>
</dbReference>
<protein>
    <submittedName>
        <fullName evidence="3">Glycosyltransferase</fullName>
    </submittedName>
</protein>
<dbReference type="AlphaFoldDB" id="A0AAE4YG41"/>
<feature type="domain" description="Glycosyltransferase 2-like" evidence="2">
    <location>
        <begin position="6"/>
        <end position="93"/>
    </location>
</feature>
<reference evidence="3" key="1">
    <citation type="submission" date="2020-01" db="EMBL/GenBank/DDBJ databases">
        <authorList>
            <person name="Chen W.-M."/>
        </authorList>
    </citation>
    <scope>NUCLEOTIDE SEQUENCE</scope>
    <source>
        <strain evidence="3">CYK-10</strain>
    </source>
</reference>
<comment type="similarity">
    <text evidence="1">Belongs to the glycosyltransferase 2 family. WaaE/KdtX subfamily.</text>
</comment>
<organism evidence="3 4">
    <name type="scientific">Stagnihabitans tardus</name>
    <dbReference type="NCBI Taxonomy" id="2699202"/>
    <lineage>
        <taxon>Bacteria</taxon>
        <taxon>Pseudomonadati</taxon>
        <taxon>Pseudomonadota</taxon>
        <taxon>Alphaproteobacteria</taxon>
        <taxon>Rhodobacterales</taxon>
        <taxon>Paracoccaceae</taxon>
        <taxon>Stagnihabitans</taxon>
    </lineage>
</organism>
<evidence type="ECO:0000313" key="3">
    <source>
        <dbReference type="EMBL" id="NBZ89564.1"/>
    </source>
</evidence>
<dbReference type="SUPFAM" id="SSF53448">
    <property type="entry name" value="Nucleotide-diphospho-sugar transferases"/>
    <property type="match status" value="1"/>
</dbReference>
<gene>
    <name evidence="3" type="ORF">GV832_18400</name>
</gene>
<evidence type="ECO:0000256" key="1">
    <source>
        <dbReference type="ARBA" id="ARBA00038494"/>
    </source>
</evidence>
<comment type="caution">
    <text evidence="3">The sequence shown here is derived from an EMBL/GenBank/DDBJ whole genome shotgun (WGS) entry which is preliminary data.</text>
</comment>
<accession>A0AAE4YG41</accession>
<dbReference type="InterPro" id="IPR001173">
    <property type="entry name" value="Glyco_trans_2-like"/>
</dbReference>
<name>A0AAE4YG41_9RHOB</name>
<evidence type="ECO:0000313" key="4">
    <source>
        <dbReference type="Proteomes" id="UP001193501"/>
    </source>
</evidence>
<dbReference type="InterPro" id="IPR029044">
    <property type="entry name" value="Nucleotide-diphossugar_trans"/>
</dbReference>
<dbReference type="RefSeq" id="WP_168776362.1">
    <property type="nucleotide sequence ID" value="NZ_JAABNR010000025.1"/>
</dbReference>